<protein>
    <recommendedName>
        <fullName evidence="5">DUF4145 domain-containing protein</fullName>
    </recommendedName>
</protein>
<evidence type="ECO:0008006" key="5">
    <source>
        <dbReference type="Google" id="ProtNLM"/>
    </source>
</evidence>
<dbReference type="AlphaFoldDB" id="A0A502CFK0"/>
<dbReference type="EMBL" id="RCZO01000001">
    <property type="protein sequence ID" value="TPG11440.1"/>
    <property type="molecule type" value="Genomic_DNA"/>
</dbReference>
<keyword evidence="2" id="KW-0812">Transmembrane</keyword>
<accession>A0A502CFK0</accession>
<evidence type="ECO:0000256" key="2">
    <source>
        <dbReference type="SAM" id="Phobius"/>
    </source>
</evidence>
<gene>
    <name evidence="3" type="ORF">EAH88_02645</name>
</gene>
<organism evidence="3 4">
    <name type="scientific">Rhodanobacter glycinis</name>
    <dbReference type="NCBI Taxonomy" id="582702"/>
    <lineage>
        <taxon>Bacteria</taxon>
        <taxon>Pseudomonadati</taxon>
        <taxon>Pseudomonadota</taxon>
        <taxon>Gammaproteobacteria</taxon>
        <taxon>Lysobacterales</taxon>
        <taxon>Rhodanobacteraceae</taxon>
        <taxon>Rhodanobacter</taxon>
    </lineage>
</organism>
<feature type="coiled-coil region" evidence="1">
    <location>
        <begin position="64"/>
        <end position="91"/>
    </location>
</feature>
<feature type="transmembrane region" description="Helical" evidence="2">
    <location>
        <begin position="7"/>
        <end position="30"/>
    </location>
</feature>
<dbReference type="Proteomes" id="UP000319486">
    <property type="component" value="Unassembled WGS sequence"/>
</dbReference>
<keyword evidence="4" id="KW-1185">Reference proteome</keyword>
<comment type="caution">
    <text evidence="3">The sequence shown here is derived from an EMBL/GenBank/DDBJ whole genome shotgun (WGS) entry which is preliminary data.</text>
</comment>
<evidence type="ECO:0000313" key="3">
    <source>
        <dbReference type="EMBL" id="TPG11440.1"/>
    </source>
</evidence>
<dbReference type="RefSeq" id="WP_140648669.1">
    <property type="nucleotide sequence ID" value="NZ_RCZO01000001.1"/>
</dbReference>
<reference evidence="3 4" key="1">
    <citation type="journal article" date="2019" name="Environ. Microbiol.">
        <title>Species interactions and distinct microbial communities in high Arctic permafrost affected cryosols are associated with the CH4 and CO2 gas fluxes.</title>
        <authorList>
            <person name="Altshuler I."/>
            <person name="Hamel J."/>
            <person name="Turney S."/>
            <person name="Magnuson E."/>
            <person name="Levesque R."/>
            <person name="Greer C."/>
            <person name="Whyte L.G."/>
        </authorList>
    </citation>
    <scope>NUCLEOTIDE SEQUENCE [LARGE SCALE GENOMIC DNA]</scope>
    <source>
        <strain evidence="3 4">S13Y</strain>
    </source>
</reference>
<keyword evidence="2" id="KW-0472">Membrane</keyword>
<sequence>MKVTKGFVLFFISWLVAVYFGIGFVTKASFPPKSDLLIGDALFVGLTLFFLFLPFFDKIKIGSWIELERKVDEARKEAAAAKDELREFKAEVRNTVSVISSNNVSPQFNIHLADMLRQQGEKVDQNLDQKGRAKAEEVTKELQADDDVNFALAKVRIEIERLLRMILGRSFMVSTSGRPRFLSINSMFDQLVQQEPSLAFLREPMRNVLSVCNAAVHAQIIAPEQAGEALKLGALIIAAFKQHPGAQAEATGPE</sequence>
<proteinExistence type="predicted"/>
<name>A0A502CFK0_9GAMM</name>
<keyword evidence="2" id="KW-1133">Transmembrane helix</keyword>
<evidence type="ECO:0000256" key="1">
    <source>
        <dbReference type="SAM" id="Coils"/>
    </source>
</evidence>
<keyword evidence="1" id="KW-0175">Coiled coil</keyword>
<evidence type="ECO:0000313" key="4">
    <source>
        <dbReference type="Proteomes" id="UP000319486"/>
    </source>
</evidence>
<feature type="transmembrane region" description="Helical" evidence="2">
    <location>
        <begin position="36"/>
        <end position="56"/>
    </location>
</feature>